<dbReference type="SUPFAM" id="SSF55816">
    <property type="entry name" value="5'-nucleotidase (syn. UDP-sugar hydrolase), C-terminal domain"/>
    <property type="match status" value="1"/>
</dbReference>
<reference evidence="3" key="2">
    <citation type="submission" date="2020-09" db="EMBL/GenBank/DDBJ databases">
        <authorList>
            <person name="Sun Q."/>
            <person name="Kim S."/>
        </authorList>
    </citation>
    <scope>NUCLEOTIDE SEQUENCE</scope>
    <source>
        <strain evidence="3">KCTC 23224</strain>
    </source>
</reference>
<dbReference type="Pfam" id="PF02872">
    <property type="entry name" value="5_nucleotid_C"/>
    <property type="match status" value="1"/>
</dbReference>
<accession>A0A8J3G5Y2</accession>
<dbReference type="EMBL" id="BMYF01000015">
    <property type="protein sequence ID" value="GHB42936.1"/>
    <property type="molecule type" value="Genomic_DNA"/>
</dbReference>
<dbReference type="RefSeq" id="WP_189583043.1">
    <property type="nucleotide sequence ID" value="NZ_BMYF01000015.1"/>
</dbReference>
<dbReference type="InterPro" id="IPR006179">
    <property type="entry name" value="5_nucleotidase/apyrase"/>
</dbReference>
<evidence type="ECO:0000256" key="1">
    <source>
        <dbReference type="SAM" id="SignalP"/>
    </source>
</evidence>
<keyword evidence="1" id="KW-0732">Signal</keyword>
<dbReference type="PROSITE" id="PS51257">
    <property type="entry name" value="PROKAR_LIPOPROTEIN"/>
    <property type="match status" value="1"/>
</dbReference>
<dbReference type="GO" id="GO:0009166">
    <property type="term" value="P:nucleotide catabolic process"/>
    <property type="evidence" value="ECO:0007669"/>
    <property type="project" value="InterPro"/>
</dbReference>
<feature type="domain" description="5'-Nucleotidase C-terminal" evidence="2">
    <location>
        <begin position="66"/>
        <end position="207"/>
    </location>
</feature>
<dbReference type="PRINTS" id="PR01607">
    <property type="entry name" value="APYRASEFAMLY"/>
</dbReference>
<dbReference type="Gene3D" id="3.90.780.10">
    <property type="entry name" value="5'-Nucleotidase, C-terminal domain"/>
    <property type="match status" value="1"/>
</dbReference>
<name>A0A8J3G5Y2_9BACT</name>
<feature type="chain" id="PRO_5035297227" evidence="1">
    <location>
        <begin position="23"/>
        <end position="251"/>
    </location>
</feature>
<keyword evidence="4" id="KW-1185">Reference proteome</keyword>
<comment type="caution">
    <text evidence="3">The sequence shown here is derived from an EMBL/GenBank/DDBJ whole genome shotgun (WGS) entry which is preliminary data.</text>
</comment>
<protein>
    <submittedName>
        <fullName evidence="3">5'-nucleotidase</fullName>
    </submittedName>
</protein>
<dbReference type="PANTHER" id="PTHR11575:SF24">
    <property type="entry name" value="5'-NUCLEOTIDASE"/>
    <property type="match status" value="1"/>
</dbReference>
<evidence type="ECO:0000313" key="3">
    <source>
        <dbReference type="EMBL" id="GHB42936.1"/>
    </source>
</evidence>
<proteinExistence type="predicted"/>
<gene>
    <name evidence="3" type="ORF">GCM10008106_25020</name>
</gene>
<dbReference type="PANTHER" id="PTHR11575">
    <property type="entry name" value="5'-NUCLEOTIDASE-RELATED"/>
    <property type="match status" value="1"/>
</dbReference>
<dbReference type="AlphaFoldDB" id="A0A8J3G5Y2"/>
<organism evidence="3 4">
    <name type="scientific">Mongoliitalea lutea</name>
    <dbReference type="NCBI Taxonomy" id="849756"/>
    <lineage>
        <taxon>Bacteria</taxon>
        <taxon>Pseudomonadati</taxon>
        <taxon>Bacteroidota</taxon>
        <taxon>Cytophagia</taxon>
        <taxon>Cytophagales</taxon>
        <taxon>Cyclobacteriaceae</taxon>
        <taxon>Mongoliitalea</taxon>
    </lineage>
</organism>
<dbReference type="InterPro" id="IPR008334">
    <property type="entry name" value="5'-Nucleotdase_C"/>
</dbReference>
<dbReference type="Proteomes" id="UP000642809">
    <property type="component" value="Unassembled WGS sequence"/>
</dbReference>
<reference evidence="3" key="1">
    <citation type="journal article" date="2014" name="Int. J. Syst. Evol. Microbiol.">
        <title>Complete genome sequence of Corynebacterium casei LMG S-19264T (=DSM 44701T), isolated from a smear-ripened cheese.</title>
        <authorList>
            <consortium name="US DOE Joint Genome Institute (JGI-PGF)"/>
            <person name="Walter F."/>
            <person name="Albersmeier A."/>
            <person name="Kalinowski J."/>
            <person name="Ruckert C."/>
        </authorList>
    </citation>
    <scope>NUCLEOTIDE SEQUENCE</scope>
    <source>
        <strain evidence="3">KCTC 23224</strain>
    </source>
</reference>
<evidence type="ECO:0000313" key="4">
    <source>
        <dbReference type="Proteomes" id="UP000642809"/>
    </source>
</evidence>
<dbReference type="GO" id="GO:0030288">
    <property type="term" value="C:outer membrane-bounded periplasmic space"/>
    <property type="evidence" value="ECO:0007669"/>
    <property type="project" value="TreeGrafter"/>
</dbReference>
<sequence>MRKSKHLLKSIYSLLLTAFLLACSPSLTPSGTGQFIAISEDVEVKDEINNFLQPFKEALEAEMNAVIGQSEEELTKDGSGESKLGNLITDFQKAFAEETLGYAIDISIMNNGGIRNILPKGDIKLGTIYEISPFDNYLHVLEIDAAGIRELVSYAARGRNLGIAGLTYRSVQGEIQEISINGQALSEEKTYLLAANDYIANGGDNMSFLIPLTRKEETDIVLRDILINQIKKETAAGNRIHASIEGRQIIE</sequence>
<feature type="signal peptide" evidence="1">
    <location>
        <begin position="1"/>
        <end position="22"/>
    </location>
</feature>
<dbReference type="InterPro" id="IPR036907">
    <property type="entry name" value="5'-Nucleotdase_C_sf"/>
</dbReference>
<evidence type="ECO:0000259" key="2">
    <source>
        <dbReference type="Pfam" id="PF02872"/>
    </source>
</evidence>
<dbReference type="GO" id="GO:0016787">
    <property type="term" value="F:hydrolase activity"/>
    <property type="evidence" value="ECO:0007669"/>
    <property type="project" value="InterPro"/>
</dbReference>